<feature type="modified residue" description="4-aspartylphosphate" evidence="1">
    <location>
        <position position="52"/>
    </location>
</feature>
<sequence>MGSKILIADDDDLVRMAVEKILLMFNHEVIAVSSGREVLEKVNDDFDVILLDINMPDMDGFETLEGINNKKLDIPVLFLTGAGSMDYAVKAINLGAYDFMTKPIEDLELFHVKIRRAIEKRNYVRQEKIYRQSLEEEVRDKTRELAEKNILLEKYSHHLENATVQIMSSLQAAMEEKDEYTAGHTRRVTEYSMMLAEKIQLPEEEYVILRRASQFHDIGKLVIDLSCIQKPGSLTAEEWELIRKHPEVGASIIEPLTFMERERHIIRHHHERLDGKGYPDGIGENDLDILTRIITIADSYDAMTSRRNYRRNLTRVEAVAELRNCAGTQFDPELVEEFAEVVLSAQSLYKQ</sequence>
<dbReference type="Proteomes" id="UP001063350">
    <property type="component" value="Chromosome"/>
</dbReference>
<dbReference type="GO" id="GO:0000160">
    <property type="term" value="P:phosphorelay signal transduction system"/>
    <property type="evidence" value="ECO:0007669"/>
    <property type="project" value="InterPro"/>
</dbReference>
<gene>
    <name evidence="4" type="ORF">GF1_30660</name>
</gene>
<accession>A0A915XJR8</accession>
<dbReference type="Pfam" id="PF00072">
    <property type="entry name" value="Response_reg"/>
    <property type="match status" value="1"/>
</dbReference>
<evidence type="ECO:0000259" key="3">
    <source>
        <dbReference type="PROSITE" id="PS51832"/>
    </source>
</evidence>
<dbReference type="CDD" id="cd00156">
    <property type="entry name" value="REC"/>
    <property type="match status" value="1"/>
</dbReference>
<dbReference type="EMBL" id="AP024233">
    <property type="protein sequence ID" value="BCO10690.1"/>
    <property type="molecule type" value="Genomic_DNA"/>
</dbReference>
<proteinExistence type="predicted"/>
<reference evidence="4" key="1">
    <citation type="submission" date="2020-12" db="EMBL/GenBank/DDBJ databases">
        <title>Desulfobium dissulfuricans gen. nov., sp. nov., a novel mesophilic, sulfate-reducing bacterium isolated from a deep-sea hydrothermal vent.</title>
        <authorList>
            <person name="Hashimoto Y."/>
            <person name="Tame A."/>
            <person name="Sawayama S."/>
            <person name="Miyazaki J."/>
            <person name="Takai K."/>
            <person name="Nakagawa S."/>
        </authorList>
    </citation>
    <scope>NUCLEOTIDE SEQUENCE</scope>
    <source>
        <strain evidence="4">GF1</strain>
    </source>
</reference>
<dbReference type="RefSeq" id="WP_267927410.1">
    <property type="nucleotide sequence ID" value="NZ_AP024233.1"/>
</dbReference>
<protein>
    <submittedName>
        <fullName evidence="4">Two-component system response regulator</fullName>
    </submittedName>
</protein>
<keyword evidence="5" id="KW-1185">Reference proteome</keyword>
<dbReference type="PANTHER" id="PTHR45228">
    <property type="entry name" value="CYCLIC DI-GMP PHOSPHODIESTERASE TM_0186-RELATED"/>
    <property type="match status" value="1"/>
</dbReference>
<evidence type="ECO:0000313" key="5">
    <source>
        <dbReference type="Proteomes" id="UP001063350"/>
    </source>
</evidence>
<dbReference type="SUPFAM" id="SSF52172">
    <property type="entry name" value="CheY-like"/>
    <property type="match status" value="1"/>
</dbReference>
<feature type="domain" description="HD-GYP" evidence="3">
    <location>
        <begin position="159"/>
        <end position="351"/>
    </location>
</feature>
<dbReference type="InterPro" id="IPR006675">
    <property type="entry name" value="HDIG_dom"/>
</dbReference>
<keyword evidence="1" id="KW-0597">Phosphoprotein</keyword>
<dbReference type="InterPro" id="IPR052020">
    <property type="entry name" value="Cyclic_di-GMP/3'3'-cGAMP_PDE"/>
</dbReference>
<dbReference type="SUPFAM" id="SSF109604">
    <property type="entry name" value="HD-domain/PDEase-like"/>
    <property type="match status" value="1"/>
</dbReference>
<dbReference type="Pfam" id="PF13487">
    <property type="entry name" value="HD_5"/>
    <property type="match status" value="1"/>
</dbReference>
<organism evidence="4 5">
    <name type="scientific">Desulfolithobacter dissulfuricans</name>
    <dbReference type="NCBI Taxonomy" id="2795293"/>
    <lineage>
        <taxon>Bacteria</taxon>
        <taxon>Pseudomonadati</taxon>
        <taxon>Thermodesulfobacteriota</taxon>
        <taxon>Desulfobulbia</taxon>
        <taxon>Desulfobulbales</taxon>
        <taxon>Desulfobulbaceae</taxon>
        <taxon>Desulfolithobacter</taxon>
    </lineage>
</organism>
<dbReference type="PANTHER" id="PTHR45228:SF4">
    <property type="entry name" value="LIPOPROTEIN"/>
    <property type="match status" value="1"/>
</dbReference>
<evidence type="ECO:0000313" key="4">
    <source>
        <dbReference type="EMBL" id="BCO10690.1"/>
    </source>
</evidence>
<dbReference type="InterPro" id="IPR011006">
    <property type="entry name" value="CheY-like_superfamily"/>
</dbReference>
<dbReference type="KEGG" id="ddu:GF1_30660"/>
<dbReference type="SMART" id="SM00471">
    <property type="entry name" value="HDc"/>
    <property type="match status" value="1"/>
</dbReference>
<dbReference type="Gene3D" id="3.40.50.2300">
    <property type="match status" value="1"/>
</dbReference>
<dbReference type="AlphaFoldDB" id="A0A915XJR8"/>
<dbReference type="InterPro" id="IPR037522">
    <property type="entry name" value="HD_GYP_dom"/>
</dbReference>
<dbReference type="SMART" id="SM00448">
    <property type="entry name" value="REC"/>
    <property type="match status" value="1"/>
</dbReference>
<name>A0A915XJR8_9BACT</name>
<feature type="domain" description="Response regulatory" evidence="2">
    <location>
        <begin position="4"/>
        <end position="117"/>
    </location>
</feature>
<dbReference type="CDD" id="cd00077">
    <property type="entry name" value="HDc"/>
    <property type="match status" value="1"/>
</dbReference>
<dbReference type="Gene3D" id="1.10.3210.10">
    <property type="entry name" value="Hypothetical protein af1432"/>
    <property type="match status" value="1"/>
</dbReference>
<dbReference type="NCBIfam" id="TIGR00277">
    <property type="entry name" value="HDIG"/>
    <property type="match status" value="1"/>
</dbReference>
<evidence type="ECO:0000256" key="1">
    <source>
        <dbReference type="PROSITE-ProRule" id="PRU00169"/>
    </source>
</evidence>
<dbReference type="PROSITE" id="PS51832">
    <property type="entry name" value="HD_GYP"/>
    <property type="match status" value="1"/>
</dbReference>
<dbReference type="InterPro" id="IPR001789">
    <property type="entry name" value="Sig_transdc_resp-reg_receiver"/>
</dbReference>
<dbReference type="InterPro" id="IPR003607">
    <property type="entry name" value="HD/PDEase_dom"/>
</dbReference>
<evidence type="ECO:0000259" key="2">
    <source>
        <dbReference type="PROSITE" id="PS50110"/>
    </source>
</evidence>
<dbReference type="PROSITE" id="PS50110">
    <property type="entry name" value="RESPONSE_REGULATORY"/>
    <property type="match status" value="1"/>
</dbReference>